<feature type="transmembrane region" description="Helical" evidence="5">
    <location>
        <begin position="324"/>
        <end position="344"/>
    </location>
</feature>
<keyword evidence="3 5" id="KW-1133">Transmembrane helix</keyword>
<evidence type="ECO:0000313" key="9">
    <source>
        <dbReference type="Proteomes" id="UP000015464"/>
    </source>
</evidence>
<dbReference type="GeneID" id="25038718"/>
<feature type="transmembrane region" description="Helical" evidence="5">
    <location>
        <begin position="282"/>
        <end position="304"/>
    </location>
</feature>
<dbReference type="STRING" id="653667.S9X622"/>
<dbReference type="Pfam" id="PF04547">
    <property type="entry name" value="Anoctamin"/>
    <property type="match status" value="1"/>
</dbReference>
<comment type="subcellular location">
    <subcellularLocation>
        <location evidence="1">Membrane</location>
        <topology evidence="1">Multi-pass membrane protein</topology>
    </subcellularLocation>
</comment>
<dbReference type="PANTHER" id="PTHR12308">
    <property type="entry name" value="ANOCTAMIN"/>
    <property type="match status" value="1"/>
</dbReference>
<evidence type="ECO:0000259" key="6">
    <source>
        <dbReference type="Pfam" id="PF04547"/>
    </source>
</evidence>
<name>S9X622_SCHCR</name>
<dbReference type="GO" id="GO:0016020">
    <property type="term" value="C:membrane"/>
    <property type="evidence" value="ECO:0007669"/>
    <property type="project" value="UniProtKB-SubCell"/>
</dbReference>
<keyword evidence="9" id="KW-1185">Reference proteome</keyword>
<dbReference type="PANTHER" id="PTHR12308:SF73">
    <property type="entry name" value="ANOCTAMIN"/>
    <property type="match status" value="1"/>
</dbReference>
<protein>
    <submittedName>
        <fullName evidence="8">Membrane transporter</fullName>
    </submittedName>
</protein>
<dbReference type="OMA" id="YNGPLKT"/>
<feature type="transmembrane region" description="Helical" evidence="5">
    <location>
        <begin position="364"/>
        <end position="387"/>
    </location>
</feature>
<dbReference type="InterPro" id="IPR049452">
    <property type="entry name" value="Anoctamin_TM"/>
</dbReference>
<dbReference type="EMBL" id="KE546996">
    <property type="protein sequence ID" value="EPY49241.1"/>
    <property type="molecule type" value="Genomic_DNA"/>
</dbReference>
<proteinExistence type="predicted"/>
<feature type="transmembrane region" description="Helical" evidence="5">
    <location>
        <begin position="211"/>
        <end position="228"/>
    </location>
</feature>
<dbReference type="AlphaFoldDB" id="S9X622"/>
<evidence type="ECO:0000256" key="4">
    <source>
        <dbReference type="ARBA" id="ARBA00023136"/>
    </source>
</evidence>
<evidence type="ECO:0000259" key="7">
    <source>
        <dbReference type="Pfam" id="PF20877"/>
    </source>
</evidence>
<keyword evidence="4 5" id="KW-0472">Membrane</keyword>
<feature type="domain" description="Anoctamin alpha-beta plait" evidence="7">
    <location>
        <begin position="20"/>
        <end position="136"/>
    </location>
</feature>
<dbReference type="GO" id="GO:0032541">
    <property type="term" value="C:cortical endoplasmic reticulum"/>
    <property type="evidence" value="ECO:0007669"/>
    <property type="project" value="EnsemblFungi"/>
</dbReference>
<dbReference type="RefSeq" id="XP_013025936.1">
    <property type="nucleotide sequence ID" value="XM_013170482.1"/>
</dbReference>
<evidence type="ECO:0000256" key="2">
    <source>
        <dbReference type="ARBA" id="ARBA00022692"/>
    </source>
</evidence>
<feature type="transmembrane region" description="Helical" evidence="5">
    <location>
        <begin position="558"/>
        <end position="575"/>
    </location>
</feature>
<gene>
    <name evidence="8" type="ORF">SPOG_04405</name>
</gene>
<reference evidence="8 9" key="1">
    <citation type="journal article" date="2011" name="Science">
        <title>Comparative functional genomics of the fission yeasts.</title>
        <authorList>
            <person name="Rhind N."/>
            <person name="Chen Z."/>
            <person name="Yassour M."/>
            <person name="Thompson D.A."/>
            <person name="Haas B.J."/>
            <person name="Habib N."/>
            <person name="Wapinski I."/>
            <person name="Roy S."/>
            <person name="Lin M.F."/>
            <person name="Heiman D.I."/>
            <person name="Young S.K."/>
            <person name="Furuya K."/>
            <person name="Guo Y."/>
            <person name="Pidoux A."/>
            <person name="Chen H.M."/>
            <person name="Robbertse B."/>
            <person name="Goldberg J.M."/>
            <person name="Aoki K."/>
            <person name="Bayne E.H."/>
            <person name="Berlin A.M."/>
            <person name="Desjardins C.A."/>
            <person name="Dobbs E."/>
            <person name="Dukaj L."/>
            <person name="Fan L."/>
            <person name="FitzGerald M.G."/>
            <person name="French C."/>
            <person name="Gujja S."/>
            <person name="Hansen K."/>
            <person name="Keifenheim D."/>
            <person name="Levin J.Z."/>
            <person name="Mosher R.A."/>
            <person name="Mueller C.A."/>
            <person name="Pfiffner J."/>
            <person name="Priest M."/>
            <person name="Russ C."/>
            <person name="Smialowska A."/>
            <person name="Swoboda P."/>
            <person name="Sykes S.M."/>
            <person name="Vaughn M."/>
            <person name="Vengrova S."/>
            <person name="Yoder R."/>
            <person name="Zeng Q."/>
            <person name="Allshire R."/>
            <person name="Baulcombe D."/>
            <person name="Birren B.W."/>
            <person name="Brown W."/>
            <person name="Ekwall K."/>
            <person name="Kellis M."/>
            <person name="Leatherwood J."/>
            <person name="Levin H."/>
            <person name="Margalit H."/>
            <person name="Martienssen R."/>
            <person name="Nieduszynski C.A."/>
            <person name="Spatafora J.W."/>
            <person name="Friedman N."/>
            <person name="Dalgaard J.Z."/>
            <person name="Baumann P."/>
            <person name="Niki H."/>
            <person name="Regev A."/>
            <person name="Nusbaum C."/>
        </authorList>
    </citation>
    <scope>NUCLEOTIDE SEQUENCE [LARGE SCALE GENOMIC DNA]</scope>
    <source>
        <strain evidence="9">OY26 / ATCC MYA-4695 / CBS 11777 / NBRC 106824 / NRRL Y48691</strain>
    </source>
</reference>
<organism evidence="8 9">
    <name type="scientific">Schizosaccharomyces cryophilus (strain OY26 / ATCC MYA-4695 / CBS 11777 / NBRC 106824 / NRRL Y48691)</name>
    <name type="common">Fission yeast</name>
    <dbReference type="NCBI Taxonomy" id="653667"/>
    <lineage>
        <taxon>Eukaryota</taxon>
        <taxon>Fungi</taxon>
        <taxon>Dikarya</taxon>
        <taxon>Ascomycota</taxon>
        <taxon>Taphrinomycotina</taxon>
        <taxon>Schizosaccharomycetes</taxon>
        <taxon>Schizosaccharomycetales</taxon>
        <taxon>Schizosaccharomycetaceae</taxon>
        <taxon>Schizosaccharomyces</taxon>
    </lineage>
</organism>
<dbReference type="eggNOG" id="KOG2513">
    <property type="taxonomic scope" value="Eukaryota"/>
</dbReference>
<evidence type="ECO:0000313" key="8">
    <source>
        <dbReference type="EMBL" id="EPY49241.1"/>
    </source>
</evidence>
<dbReference type="GO" id="GO:0140268">
    <property type="term" value="C:endoplasmic reticulum-plasma membrane contact site"/>
    <property type="evidence" value="ECO:0007669"/>
    <property type="project" value="EnsemblFungi"/>
</dbReference>
<dbReference type="Proteomes" id="UP000015464">
    <property type="component" value="Unassembled WGS sequence"/>
</dbReference>
<feature type="transmembrane region" description="Helical" evidence="5">
    <location>
        <begin position="500"/>
        <end position="523"/>
    </location>
</feature>
<evidence type="ECO:0000256" key="1">
    <source>
        <dbReference type="ARBA" id="ARBA00004141"/>
    </source>
</evidence>
<evidence type="ECO:0000256" key="5">
    <source>
        <dbReference type="SAM" id="Phobius"/>
    </source>
</evidence>
<evidence type="ECO:0000256" key="3">
    <source>
        <dbReference type="ARBA" id="ARBA00022989"/>
    </source>
</evidence>
<accession>S9X622</accession>
<feature type="transmembrane region" description="Helical" evidence="5">
    <location>
        <begin position="187"/>
        <end position="205"/>
    </location>
</feature>
<keyword evidence="2 5" id="KW-0812">Transmembrane</keyword>
<dbReference type="GO" id="GO:0005254">
    <property type="term" value="F:chloride channel activity"/>
    <property type="evidence" value="ECO:0007669"/>
    <property type="project" value="TreeGrafter"/>
</dbReference>
<dbReference type="InterPro" id="IPR007632">
    <property type="entry name" value="Anoctamin"/>
</dbReference>
<sequence length="668" mass="77317">MEKPDEKTEKGSSTEIVNSPDFVVEINVQSQETEKTVRAVLHEMLQAGFEAAVRPGTESSLFILIKAPSELVLQLVNKDRSCSFLYGSLNDLDHVQINDITQVETSDRIRVLYEYITGLKKENCLGIVPSENPYKDIIDIFPLHNVSMDDKWISSWKFKSSLKVQDLDKIKSEYGSQIALHFAFQNFFKNMLAVLSVWGALGHYSFQQYSVIYSVGMSVWGICFIQLWKYKENQLSKRWSTRYSQFHEKSREEFHPSSVQVNNMSGTVQSYYPHWKVVLRSLITTAPLFLVSGVILFILISIAFAFDVTLTEVYSGPFKPVVSLLPALIFQVFTLPFNIIYTLVAQKLTAWENQRTKNKFQSSLASKIFLQHFMLSYTALILISYVYGPFGEHLVSNVLQNKAANLTMKLSFITDSKFQLNPLRLRNQYFYFLTNAQVINYFTNLALPQIITYLKYYVKSKIGMKRLSIHDDAAEAESLNFIRKQSELSTYDGYNDYKDLVLIFGYLVMFSPIYPLAPLFMYANSYLMIRSSVYKLCKLSKRPVAVRIESIKDWNQRLTFISWLGSITMPSISFLYSPMKTMTKQKLYYSLLVGFFSEHVWFLLRHTITSLLPIEETPRLPFQEREQILHDKFEDSVYSTGHLQRTNPFDESLEVLAFYHSAESKKIN</sequence>
<dbReference type="HOGENOM" id="CLU_010867_1_0_1"/>
<dbReference type="OrthoDB" id="296386at2759"/>
<dbReference type="Pfam" id="PF20877">
    <property type="entry name" value="Anoctamin_N"/>
    <property type="match status" value="1"/>
</dbReference>
<dbReference type="InterPro" id="IPR049456">
    <property type="entry name" value="Anoctamin_N_fung"/>
</dbReference>
<feature type="domain" description="Anoctamin transmembrane" evidence="6">
    <location>
        <begin position="170"/>
        <end position="613"/>
    </location>
</feature>
<feature type="transmembrane region" description="Helical" evidence="5">
    <location>
        <begin position="438"/>
        <end position="458"/>
    </location>
</feature>